<name>A0AAE1T477_9LAMI</name>
<dbReference type="Gene3D" id="1.20.1270.220">
    <property type="match status" value="1"/>
</dbReference>
<evidence type="ECO:0000256" key="3">
    <source>
        <dbReference type="SAM" id="MobiDB-lite"/>
    </source>
</evidence>
<feature type="region of interest" description="Disordered" evidence="3">
    <location>
        <begin position="220"/>
        <end position="318"/>
    </location>
</feature>
<feature type="compositionally biased region" description="Acidic residues" evidence="3">
    <location>
        <begin position="239"/>
        <end position="250"/>
    </location>
</feature>
<dbReference type="EMBL" id="JACGWL010000910">
    <property type="protein sequence ID" value="KAK4381304.1"/>
    <property type="molecule type" value="Genomic_DNA"/>
</dbReference>
<keyword evidence="6" id="KW-1185">Reference proteome</keyword>
<feature type="compositionally biased region" description="Low complexity" evidence="3">
    <location>
        <begin position="281"/>
        <end position="306"/>
    </location>
</feature>
<evidence type="ECO:0000313" key="5">
    <source>
        <dbReference type="EMBL" id="KAK4381304.1"/>
    </source>
</evidence>
<comment type="caution">
    <text evidence="5">The sequence shown here is derived from an EMBL/GenBank/DDBJ whole genome shotgun (WGS) entry which is preliminary data.</text>
</comment>
<accession>A0AAE1T477</accession>
<reference evidence="5" key="1">
    <citation type="submission" date="2020-06" db="EMBL/GenBank/DDBJ databases">
        <authorList>
            <person name="Li T."/>
            <person name="Hu X."/>
            <person name="Zhang T."/>
            <person name="Song X."/>
            <person name="Zhang H."/>
            <person name="Dai N."/>
            <person name="Sheng W."/>
            <person name="Hou X."/>
            <person name="Wei L."/>
        </authorList>
    </citation>
    <scope>NUCLEOTIDE SEQUENCE</scope>
    <source>
        <strain evidence="5">K16</strain>
        <tissue evidence="5">Leaf</tissue>
    </source>
</reference>
<feature type="domain" description="NET" evidence="4">
    <location>
        <begin position="146"/>
        <end position="227"/>
    </location>
</feature>
<feature type="compositionally biased region" description="Basic and acidic residues" evidence="3">
    <location>
        <begin position="49"/>
        <end position="68"/>
    </location>
</feature>
<dbReference type="Proteomes" id="UP001289374">
    <property type="component" value="Unassembled WGS sequence"/>
</dbReference>
<dbReference type="PROSITE" id="PS51525">
    <property type="entry name" value="NET"/>
    <property type="match status" value="1"/>
</dbReference>
<feature type="region of interest" description="Disordered" evidence="3">
    <location>
        <begin position="350"/>
        <end position="378"/>
    </location>
</feature>
<evidence type="ECO:0000259" key="4">
    <source>
        <dbReference type="PROSITE" id="PS51525"/>
    </source>
</evidence>
<keyword evidence="2" id="KW-0804">Transcription</keyword>
<feature type="region of interest" description="Disordered" evidence="3">
    <location>
        <begin position="1"/>
        <end position="172"/>
    </location>
</feature>
<dbReference type="AlphaFoldDB" id="A0AAE1T477"/>
<proteinExistence type="predicted"/>
<feature type="compositionally biased region" description="Basic and acidic residues" evidence="3">
    <location>
        <begin position="227"/>
        <end position="238"/>
    </location>
</feature>
<sequence length="378" mass="41555">METLTQHTNLTEKDKSNFIHRQSLNENLSDHREANAGERLISFSGQGEEEGKFRESRANEDSQFRGLDELQGSSWNNHNDRNAASPVRAKKVKPKASPVPSPQVFKKPDRMPLLPEELPPSPVRAPALSSKEQKAGRGGAVKLPKPRAKDPNKREMSMEEKQKLGIGLQSLPQEKMPQLVQIIRKRNEHLAQDGDEIELDIEALDTETLWELDRFVTNWKKMGSMSDKNDDSGKKSKENDDEEVDIDDDMPATSFPPVEIEKDDGMGGGVGGVHDLDPVDHGNASSSSSSSGSSSSDSSSSSWRSSVAEIGHDNPHCAPVNGDCRSLIIYITCGLGSERQAALVYAANEREKQAHGGDRVASQDFSGFQRQKESKKGT</sequence>
<evidence type="ECO:0000256" key="2">
    <source>
        <dbReference type="ARBA" id="ARBA00023163"/>
    </source>
</evidence>
<reference evidence="5" key="2">
    <citation type="journal article" date="2024" name="Plant">
        <title>Genomic evolution and insights into agronomic trait innovations of Sesamum species.</title>
        <authorList>
            <person name="Miao H."/>
            <person name="Wang L."/>
            <person name="Qu L."/>
            <person name="Liu H."/>
            <person name="Sun Y."/>
            <person name="Le M."/>
            <person name="Wang Q."/>
            <person name="Wei S."/>
            <person name="Zheng Y."/>
            <person name="Lin W."/>
            <person name="Duan Y."/>
            <person name="Cao H."/>
            <person name="Xiong S."/>
            <person name="Wang X."/>
            <person name="Wei L."/>
            <person name="Li C."/>
            <person name="Ma Q."/>
            <person name="Ju M."/>
            <person name="Zhao R."/>
            <person name="Li G."/>
            <person name="Mu C."/>
            <person name="Tian Q."/>
            <person name="Mei H."/>
            <person name="Zhang T."/>
            <person name="Gao T."/>
            <person name="Zhang H."/>
        </authorList>
    </citation>
    <scope>NUCLEOTIDE SEQUENCE</scope>
    <source>
        <strain evidence="5">K16</strain>
    </source>
</reference>
<protein>
    <submittedName>
        <fullName evidence="5">Transcription factor GTE2</fullName>
    </submittedName>
</protein>
<dbReference type="Pfam" id="PF17035">
    <property type="entry name" value="BET"/>
    <property type="match status" value="1"/>
</dbReference>
<dbReference type="InterPro" id="IPR027353">
    <property type="entry name" value="NET_dom"/>
</dbReference>
<organism evidence="5 6">
    <name type="scientific">Sesamum angolense</name>
    <dbReference type="NCBI Taxonomy" id="2727404"/>
    <lineage>
        <taxon>Eukaryota</taxon>
        <taxon>Viridiplantae</taxon>
        <taxon>Streptophyta</taxon>
        <taxon>Embryophyta</taxon>
        <taxon>Tracheophyta</taxon>
        <taxon>Spermatophyta</taxon>
        <taxon>Magnoliopsida</taxon>
        <taxon>eudicotyledons</taxon>
        <taxon>Gunneridae</taxon>
        <taxon>Pentapetalae</taxon>
        <taxon>asterids</taxon>
        <taxon>lamiids</taxon>
        <taxon>Lamiales</taxon>
        <taxon>Pedaliaceae</taxon>
        <taxon>Sesamum</taxon>
    </lineage>
</organism>
<gene>
    <name evidence="5" type="ORF">Sango_2981900</name>
</gene>
<feature type="compositionally biased region" description="Basic and acidic residues" evidence="3">
    <location>
        <begin position="147"/>
        <end position="163"/>
    </location>
</feature>
<dbReference type="InterPro" id="IPR038336">
    <property type="entry name" value="NET_sf"/>
</dbReference>
<evidence type="ECO:0000256" key="1">
    <source>
        <dbReference type="ARBA" id="ARBA00023015"/>
    </source>
</evidence>
<dbReference type="PANTHER" id="PTHR45926">
    <property type="entry name" value="OSJNBA0053K19.4 PROTEIN"/>
    <property type="match status" value="1"/>
</dbReference>
<keyword evidence="1" id="KW-0805">Transcription regulation</keyword>
<evidence type="ECO:0000313" key="6">
    <source>
        <dbReference type="Proteomes" id="UP001289374"/>
    </source>
</evidence>